<evidence type="ECO:0000256" key="9">
    <source>
        <dbReference type="ARBA" id="ARBA00037764"/>
    </source>
</evidence>
<dbReference type="EMBL" id="ML158577">
    <property type="protein sequence ID" value="THK32911.1"/>
    <property type="molecule type" value="Genomic_DNA"/>
</dbReference>
<feature type="transmembrane region" description="Helical" evidence="12">
    <location>
        <begin position="298"/>
        <end position="317"/>
    </location>
</feature>
<gene>
    <name evidence="13" type="primary">Or89</name>
    <name evidence="13" type="ORF">DALL_DALL000074</name>
</gene>
<accession>A0A4E0RYT2</accession>
<keyword evidence="4 12" id="KW-0552">Olfaction</keyword>
<feature type="transmembrane region" description="Helical" evidence="12">
    <location>
        <begin position="32"/>
        <end position="56"/>
    </location>
</feature>
<dbReference type="GO" id="GO:0005886">
    <property type="term" value="C:plasma membrane"/>
    <property type="evidence" value="ECO:0007669"/>
    <property type="project" value="UniProtKB-SubCell"/>
</dbReference>
<dbReference type="PANTHER" id="PTHR21137">
    <property type="entry name" value="ODORANT RECEPTOR"/>
    <property type="match status" value="1"/>
</dbReference>
<evidence type="ECO:0000313" key="13">
    <source>
        <dbReference type="EMBL" id="THK32911.1"/>
    </source>
</evidence>
<evidence type="ECO:0000256" key="3">
    <source>
        <dbReference type="ARBA" id="ARBA00022692"/>
    </source>
</evidence>
<evidence type="ECO:0000256" key="7">
    <source>
        <dbReference type="ARBA" id="ARBA00023170"/>
    </source>
</evidence>
<feature type="transmembrane region" description="Helical" evidence="12">
    <location>
        <begin position="357"/>
        <end position="376"/>
    </location>
</feature>
<comment type="similarity">
    <text evidence="10">Belongs to the insect chemoreceptor superfamily. Heteromeric odorant receptor channel (TC 1.A.69) family. Or2a subfamily.</text>
</comment>
<sequence>MALLKESFLLLHYFGIWPSVDWQPRTWKTIVYSLYTCYVIFSIYWFTISGSVYLLVISDDVEDFSDTSFMLLSMLAICAKVIIAISKRSEIISVLTALENHPHKPVNLETQLSQDKTDERIRFFTICYGGLTEATVCYGTIAPFFQNIPFGFLPYKAWSPYDYSSSLIYWCTFCQQLISVFMAANLNIGFDTIIFGILMQICTQFNMLKCRLKMIVDEFDAKQIMMRSASDPMILRSYEKYIVDCVKYHTAIFRISKKINYIFNSIIFVQYSASAIVICVSVLLISQMPMSSPKFMTVAMYVACMLLQILMFCAAGNEVTLECESLTTTIYNTKWYLLSPSMKKCLGLMMVRTLRPVIFVSHHIIILSLQSFCILLKSSYSAYTMLQQFSG</sequence>
<protein>
    <recommendedName>
        <fullName evidence="12">Odorant receptor</fullName>
    </recommendedName>
</protein>
<dbReference type="Pfam" id="PF02949">
    <property type="entry name" value="7tm_6"/>
    <property type="match status" value="1"/>
</dbReference>
<dbReference type="GeneID" id="107048563"/>
<comment type="subunit">
    <text evidence="11">Interacts with Orco. Complexes exist early in the endomembrane system in olfactory sensory neurons (OSNs), coupling these complexes to the conserved ciliary trafficking pathway.</text>
</comment>
<organism evidence="13 14">
    <name type="scientific">Diachasma alloeum</name>
    <dbReference type="NCBI Taxonomy" id="454923"/>
    <lineage>
        <taxon>Eukaryota</taxon>
        <taxon>Metazoa</taxon>
        <taxon>Ecdysozoa</taxon>
        <taxon>Arthropoda</taxon>
        <taxon>Hexapoda</taxon>
        <taxon>Insecta</taxon>
        <taxon>Pterygota</taxon>
        <taxon>Neoptera</taxon>
        <taxon>Endopterygota</taxon>
        <taxon>Hymenoptera</taxon>
        <taxon>Apocrita</taxon>
        <taxon>Ichneumonoidea</taxon>
        <taxon>Braconidae</taxon>
        <taxon>Opiinae</taxon>
        <taxon>Diachasma</taxon>
    </lineage>
</organism>
<evidence type="ECO:0000256" key="10">
    <source>
        <dbReference type="ARBA" id="ARBA00037946"/>
    </source>
</evidence>
<dbReference type="PANTHER" id="PTHR21137:SF37">
    <property type="entry name" value="ODORANT RECEPTOR 46A, ISOFORM B-RELATED"/>
    <property type="match status" value="1"/>
</dbReference>
<keyword evidence="7 12" id="KW-0675">Receptor</keyword>
<keyword evidence="2 12" id="KW-0716">Sensory transduction</keyword>
<name>A0A4E0RYT2_9HYME</name>
<dbReference type="InterPro" id="IPR004117">
    <property type="entry name" value="7tm6_olfct_rcpt"/>
</dbReference>
<dbReference type="Proteomes" id="UP000297026">
    <property type="component" value="Unassembled WGS sequence"/>
</dbReference>
<dbReference type="CTD" id="111556109"/>
<evidence type="ECO:0000256" key="12">
    <source>
        <dbReference type="RuleBase" id="RU351113"/>
    </source>
</evidence>
<evidence type="ECO:0000313" key="14">
    <source>
        <dbReference type="Proteomes" id="UP000297026"/>
    </source>
</evidence>
<dbReference type="RefSeq" id="NP_001358433.1">
    <property type="nucleotide sequence ID" value="NM_001371504.1"/>
</dbReference>
<keyword evidence="6 12" id="KW-0472">Membrane</keyword>
<comment type="function">
    <text evidence="9">Odorant receptor which mediates acceptance or avoidance behavior, depending on its substrates. The odorant receptor repertoire encodes a large collection of odor stimuli that vary widely in identity, intensity, and duration. May form a complex with Orco to form odorant-sensing units, providing sensitive and prolonged odorant signaling and calcium permeability.</text>
</comment>
<keyword evidence="8 12" id="KW-0807">Transducer</keyword>
<keyword evidence="14" id="KW-1185">Reference proteome</keyword>
<dbReference type="GO" id="GO:0004984">
    <property type="term" value="F:olfactory receptor activity"/>
    <property type="evidence" value="ECO:0007669"/>
    <property type="project" value="InterPro"/>
</dbReference>
<feature type="transmembrane region" description="Helical" evidence="12">
    <location>
        <begin position="261"/>
        <end position="286"/>
    </location>
</feature>
<reference evidence="13" key="1">
    <citation type="submission" date="2019-02" db="EMBL/GenBank/DDBJ databases">
        <title>Genome of the parasitoid wasp Diachasma alloeum, an emerging model for ecological speciation and transitions to asexual reproduction.</title>
        <authorList>
            <person name="Robertson H.M."/>
            <person name="Walden K.K."/>
            <person name="Tvedte E.S."/>
            <person name="Hood G.R."/>
            <person name="Feder J.L."/>
            <person name="Forbes A.A."/>
            <person name="Logsdon J.M."/>
            <person name="Mcelroy K.E."/>
        </authorList>
    </citation>
    <scope>NUCLEOTIDE SEQUENCE [LARGE SCALE GENOMIC DNA]</scope>
    <source>
        <strain evidence="13">Michigan</strain>
    </source>
</reference>
<evidence type="ECO:0000256" key="1">
    <source>
        <dbReference type="ARBA" id="ARBA00004141"/>
    </source>
</evidence>
<feature type="transmembrane region" description="Helical" evidence="12">
    <location>
        <begin position="68"/>
        <end position="86"/>
    </location>
</feature>
<evidence type="ECO:0000256" key="2">
    <source>
        <dbReference type="ARBA" id="ARBA00022606"/>
    </source>
</evidence>
<evidence type="ECO:0000256" key="5">
    <source>
        <dbReference type="ARBA" id="ARBA00022989"/>
    </source>
</evidence>
<dbReference type="GO" id="GO:0005549">
    <property type="term" value="F:odorant binding"/>
    <property type="evidence" value="ECO:0007669"/>
    <property type="project" value="InterPro"/>
</dbReference>
<keyword evidence="3 12" id="KW-0812">Transmembrane</keyword>
<evidence type="ECO:0000256" key="11">
    <source>
        <dbReference type="ARBA" id="ARBA00038679"/>
    </source>
</evidence>
<evidence type="ECO:0000256" key="4">
    <source>
        <dbReference type="ARBA" id="ARBA00022725"/>
    </source>
</evidence>
<comment type="caution">
    <text evidence="12">Lacks conserved residue(s) required for the propagation of feature annotation.</text>
</comment>
<keyword evidence="5 12" id="KW-1133">Transmembrane helix</keyword>
<dbReference type="AlphaFoldDB" id="A0A4E0RYT2"/>
<evidence type="ECO:0000256" key="6">
    <source>
        <dbReference type="ARBA" id="ARBA00023136"/>
    </source>
</evidence>
<proteinExistence type="inferred from homology"/>
<evidence type="ECO:0000256" key="8">
    <source>
        <dbReference type="ARBA" id="ARBA00023224"/>
    </source>
</evidence>
<comment type="subcellular location">
    <subcellularLocation>
        <location evidence="12">Cell membrane</location>
        <topology evidence="12">Multi-pass membrane protein</topology>
    </subcellularLocation>
    <subcellularLocation>
        <location evidence="1">Membrane</location>
        <topology evidence="1">Multi-pass membrane protein</topology>
    </subcellularLocation>
</comment>
<dbReference type="GO" id="GO:0007165">
    <property type="term" value="P:signal transduction"/>
    <property type="evidence" value="ECO:0007669"/>
    <property type="project" value="UniProtKB-KW"/>
</dbReference>